<name>A0ABN6MVI6_9BACT</name>
<dbReference type="Proteomes" id="UP001162891">
    <property type="component" value="Chromosome"/>
</dbReference>
<keyword evidence="2" id="KW-0732">Signal</keyword>
<evidence type="ECO:0000256" key="1">
    <source>
        <dbReference type="SAM" id="MobiDB-lite"/>
    </source>
</evidence>
<dbReference type="RefSeq" id="WP_248362064.1">
    <property type="nucleotide sequence ID" value="NZ_AP025591.1"/>
</dbReference>
<gene>
    <name evidence="3" type="ORF">AMOR_27490</name>
</gene>
<evidence type="ECO:0000313" key="4">
    <source>
        <dbReference type="Proteomes" id="UP001162891"/>
    </source>
</evidence>
<feature type="chain" id="PRO_5045986965" description="Lipoprotein" evidence="2">
    <location>
        <begin position="21"/>
        <end position="319"/>
    </location>
</feature>
<feature type="signal peptide" evidence="2">
    <location>
        <begin position="1"/>
        <end position="20"/>
    </location>
</feature>
<keyword evidence="4" id="KW-1185">Reference proteome</keyword>
<sequence length="319" mass="33224">MRRLALLLSCAILLSACSRGDSDARARVFAPGEAGHGDGVPTFDPDHPEAALALSADAVARALGAFAWTGAVDWTVTRAGDDAARVHAIERHAVRQTETGDFEVKAEIDPGLGPGAETGKQVVWTGGMTYARALPASFRERPTDHGRDARRFRDESFGMVAALARLYGPALRLEAAGEANALGRTARRYRFLLAKADPAPAAAPAPGASADPDTKIRRAFLDGRVPLSVDGELLADARTGAPLEVRLSGVFGVKDQPGVRATVELLAKVQAIGGAVHAVVAPKALPDERKPAGPSTALEAAGLKKRESGPGGEPADDQE</sequence>
<evidence type="ECO:0000256" key="2">
    <source>
        <dbReference type="SAM" id="SignalP"/>
    </source>
</evidence>
<evidence type="ECO:0000313" key="3">
    <source>
        <dbReference type="EMBL" id="BDG03753.1"/>
    </source>
</evidence>
<evidence type="ECO:0008006" key="5">
    <source>
        <dbReference type="Google" id="ProtNLM"/>
    </source>
</evidence>
<organism evidence="3 4">
    <name type="scientific">Anaeromyxobacter oryzae</name>
    <dbReference type="NCBI Taxonomy" id="2918170"/>
    <lineage>
        <taxon>Bacteria</taxon>
        <taxon>Pseudomonadati</taxon>
        <taxon>Myxococcota</taxon>
        <taxon>Myxococcia</taxon>
        <taxon>Myxococcales</taxon>
        <taxon>Cystobacterineae</taxon>
        <taxon>Anaeromyxobacteraceae</taxon>
        <taxon>Anaeromyxobacter</taxon>
    </lineage>
</organism>
<proteinExistence type="predicted"/>
<feature type="region of interest" description="Disordered" evidence="1">
    <location>
        <begin position="283"/>
        <end position="319"/>
    </location>
</feature>
<dbReference type="PROSITE" id="PS51257">
    <property type="entry name" value="PROKAR_LIPOPROTEIN"/>
    <property type="match status" value="1"/>
</dbReference>
<reference evidence="4" key="1">
    <citation type="journal article" date="2022" name="Int. J. Syst. Evol. Microbiol.">
        <title>Anaeromyxobacter oryzae sp. nov., Anaeromyxobacter diazotrophicus sp. nov. and Anaeromyxobacter paludicola sp. nov., isolated from paddy soils.</title>
        <authorList>
            <person name="Itoh H."/>
            <person name="Xu Z."/>
            <person name="Mise K."/>
            <person name="Masuda Y."/>
            <person name="Ushijima N."/>
            <person name="Hayakawa C."/>
            <person name="Shiratori Y."/>
            <person name="Senoo K."/>
        </authorList>
    </citation>
    <scope>NUCLEOTIDE SEQUENCE [LARGE SCALE GENOMIC DNA]</scope>
    <source>
        <strain evidence="4">Red232</strain>
    </source>
</reference>
<protein>
    <recommendedName>
        <fullName evidence="5">Lipoprotein</fullName>
    </recommendedName>
</protein>
<accession>A0ABN6MVI6</accession>
<dbReference type="EMBL" id="AP025591">
    <property type="protein sequence ID" value="BDG03753.1"/>
    <property type="molecule type" value="Genomic_DNA"/>
</dbReference>